<dbReference type="PANTHER" id="PTHR30221:SF1">
    <property type="entry name" value="SMALL-CONDUCTANCE MECHANOSENSITIVE CHANNEL"/>
    <property type="match status" value="1"/>
</dbReference>
<dbReference type="SUPFAM" id="SSF54001">
    <property type="entry name" value="Cysteine proteinases"/>
    <property type="match status" value="1"/>
</dbReference>
<evidence type="ECO:0000313" key="4">
    <source>
        <dbReference type="Proteomes" id="UP000577419"/>
    </source>
</evidence>
<feature type="transmembrane region" description="Helical" evidence="1">
    <location>
        <begin position="23"/>
        <end position="44"/>
    </location>
</feature>
<evidence type="ECO:0000259" key="2">
    <source>
        <dbReference type="Pfam" id="PF13529"/>
    </source>
</evidence>
<dbReference type="AlphaFoldDB" id="A0A7J4IX59"/>
<dbReference type="Gene3D" id="3.90.70.10">
    <property type="entry name" value="Cysteine proteinases"/>
    <property type="match status" value="1"/>
</dbReference>
<feature type="transmembrane region" description="Helical" evidence="1">
    <location>
        <begin position="94"/>
        <end position="119"/>
    </location>
</feature>
<evidence type="ECO:0000256" key="1">
    <source>
        <dbReference type="SAM" id="Phobius"/>
    </source>
</evidence>
<dbReference type="InterPro" id="IPR039564">
    <property type="entry name" value="Peptidase_C39-like"/>
</dbReference>
<dbReference type="PANTHER" id="PTHR30221">
    <property type="entry name" value="SMALL-CONDUCTANCE MECHANOSENSITIVE CHANNEL"/>
    <property type="match status" value="1"/>
</dbReference>
<dbReference type="Proteomes" id="UP000577419">
    <property type="component" value="Unassembled WGS sequence"/>
</dbReference>
<sequence>MFEGLINLNDYTISVGSPAFEQVVLAAATLIAGVIIAKLAATIIEALNNRFNIEPNRVIKSISRLFELFIIVLSIIIALNFLEVNSAKIIIQSLLNSIPAIIIILLLLFLGFILINLIVDILKRALLRIGLSEYLYEVGISVEFINNTFTIVKIFLFLVLFSVSFSFVGLTVPFIDNLLVAVIYGFVLLSVALIYNIFKDPLSNFFMGAYVEKNLLKPGQHIMLGDEAGEVIGFTPQGVLIRLPNGYNLLYPHAKLVKQKIYIKRTKQDITRLEALRSNFVAQIPAHCGPASAAMMLSFFEYDVSQEKIGELAKTKTPGGTGPRKLIEAVKNVTNSNVKGVLVKYDEISDLKEEMKSWLSEGALVLLWFHKPALFRHSKSKGHYVLCVGVEGSELIIMDPSKSTAGVYLIDYNLLEEAMSEIDKKRGYIVFAKQGTSAYWRISEGLVYADVSLYRELSKSFERYLKKILRQNEAINQLLSEHVFKALGKSNRPVRVWKPEQKETENKN</sequence>
<dbReference type="InterPro" id="IPR045275">
    <property type="entry name" value="MscS_archaea/bacteria_type"/>
</dbReference>
<keyword evidence="1" id="KW-1133">Transmembrane helix</keyword>
<keyword evidence="1" id="KW-0812">Transmembrane</keyword>
<accession>A0A7J4IX59</accession>
<feature type="transmembrane region" description="Helical" evidence="1">
    <location>
        <begin position="178"/>
        <end position="198"/>
    </location>
</feature>
<protein>
    <recommendedName>
        <fullName evidence="2">Peptidase C39-like domain-containing protein</fullName>
    </recommendedName>
</protein>
<feature type="domain" description="Peptidase C39-like" evidence="2">
    <location>
        <begin position="284"/>
        <end position="400"/>
    </location>
</feature>
<organism evidence="3 4">
    <name type="scientific">Candidatus Iainarchaeum sp</name>
    <dbReference type="NCBI Taxonomy" id="3101447"/>
    <lineage>
        <taxon>Archaea</taxon>
        <taxon>Candidatus Iainarchaeota</taxon>
        <taxon>Candidatus Iainarchaeia</taxon>
        <taxon>Candidatus Iainarchaeales</taxon>
        <taxon>Candidatus Iainarchaeaceae</taxon>
        <taxon>Candidatus Iainarchaeum</taxon>
    </lineage>
</organism>
<dbReference type="Pfam" id="PF13529">
    <property type="entry name" value="Peptidase_C39_2"/>
    <property type="match status" value="1"/>
</dbReference>
<comment type="caution">
    <text evidence="3">The sequence shown here is derived from an EMBL/GenBank/DDBJ whole genome shotgun (WGS) entry which is preliminary data.</text>
</comment>
<dbReference type="GO" id="GO:0008381">
    <property type="term" value="F:mechanosensitive monoatomic ion channel activity"/>
    <property type="evidence" value="ECO:0007669"/>
    <property type="project" value="InterPro"/>
</dbReference>
<proteinExistence type="predicted"/>
<dbReference type="EMBL" id="DUFG01000027">
    <property type="protein sequence ID" value="HIH08845.1"/>
    <property type="molecule type" value="Genomic_DNA"/>
</dbReference>
<keyword evidence="1" id="KW-0472">Membrane</keyword>
<dbReference type="InterPro" id="IPR038765">
    <property type="entry name" value="Papain-like_cys_pep_sf"/>
</dbReference>
<name>A0A7J4IX59_9ARCH</name>
<feature type="transmembrane region" description="Helical" evidence="1">
    <location>
        <begin position="154"/>
        <end position="172"/>
    </location>
</feature>
<gene>
    <name evidence="3" type="ORF">HA237_05765</name>
</gene>
<reference evidence="4" key="1">
    <citation type="journal article" date="2020" name="bioRxiv">
        <title>A rank-normalized archaeal taxonomy based on genome phylogeny resolves widespread incomplete and uneven classifications.</title>
        <authorList>
            <person name="Rinke C."/>
            <person name="Chuvochina M."/>
            <person name="Mussig A.J."/>
            <person name="Chaumeil P.-A."/>
            <person name="Waite D.W."/>
            <person name="Whitman W.B."/>
            <person name="Parks D.H."/>
            <person name="Hugenholtz P."/>
        </authorList>
    </citation>
    <scope>NUCLEOTIDE SEQUENCE [LARGE SCALE GENOMIC DNA]</scope>
</reference>
<feature type="transmembrane region" description="Helical" evidence="1">
    <location>
        <begin position="65"/>
        <end position="82"/>
    </location>
</feature>
<evidence type="ECO:0000313" key="3">
    <source>
        <dbReference type="EMBL" id="HIH08845.1"/>
    </source>
</evidence>